<dbReference type="OrthoDB" id="60033at2759"/>
<comment type="caution">
    <text evidence="7">The sequence shown here is derived from an EMBL/GenBank/DDBJ whole genome shotgun (WGS) entry which is preliminary data.</text>
</comment>
<dbReference type="GO" id="GO:0005634">
    <property type="term" value="C:nucleus"/>
    <property type="evidence" value="ECO:0007669"/>
    <property type="project" value="UniProtKB-SubCell"/>
</dbReference>
<name>A0A9N8HSM3_9STRA</name>
<dbReference type="GO" id="GO:0043565">
    <property type="term" value="F:sequence-specific DNA binding"/>
    <property type="evidence" value="ECO:0007669"/>
    <property type="project" value="InterPro"/>
</dbReference>
<feature type="compositionally biased region" description="Polar residues" evidence="5">
    <location>
        <begin position="417"/>
        <end position="436"/>
    </location>
</feature>
<feature type="region of interest" description="Disordered" evidence="5">
    <location>
        <begin position="227"/>
        <end position="248"/>
    </location>
</feature>
<proteinExistence type="inferred from homology"/>
<sequence>MSNTETTKVDTPVQDKKTGMGVQELIAKLEGSSRLPDKLMKILLTNEAPDAIWWLPRGDTFIIQKDKFQGAILLKYFRGNKFKSLVRNMHRWGFKRMTSDAEPMGKTVAFSHSLFHKDDPELVLQVTMINDAKERKKEQEAKKKEAIKRAADEVLESSESSRVKKAPKREGSPDTSWTGATSATAITGATSATTLTGAAGASKSISSPPLAPDASKVLDITGSRHLLSPSASTALPGRPGPTPQLFENMPAQSYLSNMLDDQRRLSLLRLQQETELLGGGRGAYLYGNRTVADINALRSLALARSVTRDALGAQDESLLFPRASLFGGGAGGVSGGNARLTDMVLMSGGLGPGAGGILADRSIARSSFAQLGSRGFGLNEQLGGSLNSRQLELLELQSQAVQARSLCLGGSSAAARTPSQTDSGRLVNSATRPQYH</sequence>
<feature type="compositionally biased region" description="Basic and acidic residues" evidence="5">
    <location>
        <begin position="134"/>
        <end position="152"/>
    </location>
</feature>
<evidence type="ECO:0000256" key="5">
    <source>
        <dbReference type="SAM" id="MobiDB-lite"/>
    </source>
</evidence>
<dbReference type="AlphaFoldDB" id="A0A9N8HSM3"/>
<protein>
    <submittedName>
        <fullName evidence="7">HSF-type DNA-binding</fullName>
    </submittedName>
</protein>
<dbReference type="Proteomes" id="UP001153069">
    <property type="component" value="Unassembled WGS sequence"/>
</dbReference>
<evidence type="ECO:0000256" key="3">
    <source>
        <dbReference type="ARBA" id="ARBA00023242"/>
    </source>
</evidence>
<dbReference type="GO" id="GO:0003700">
    <property type="term" value="F:DNA-binding transcription factor activity"/>
    <property type="evidence" value="ECO:0007669"/>
    <property type="project" value="InterPro"/>
</dbReference>
<keyword evidence="8" id="KW-1185">Reference proteome</keyword>
<comment type="subcellular location">
    <subcellularLocation>
        <location evidence="1">Nucleus</location>
    </subcellularLocation>
</comment>
<evidence type="ECO:0000256" key="1">
    <source>
        <dbReference type="ARBA" id="ARBA00004123"/>
    </source>
</evidence>
<reference evidence="7" key="1">
    <citation type="submission" date="2020-06" db="EMBL/GenBank/DDBJ databases">
        <authorList>
            <consortium name="Plant Systems Biology data submission"/>
        </authorList>
    </citation>
    <scope>NUCLEOTIDE SEQUENCE</scope>
    <source>
        <strain evidence="7">D6</strain>
    </source>
</reference>
<feature type="region of interest" description="Disordered" evidence="5">
    <location>
        <begin position="412"/>
        <end position="436"/>
    </location>
</feature>
<dbReference type="InterPro" id="IPR036390">
    <property type="entry name" value="WH_DNA-bd_sf"/>
</dbReference>
<dbReference type="PANTHER" id="PTHR10015">
    <property type="entry name" value="HEAT SHOCK TRANSCRIPTION FACTOR"/>
    <property type="match status" value="1"/>
</dbReference>
<dbReference type="SMART" id="SM00415">
    <property type="entry name" value="HSF"/>
    <property type="match status" value="1"/>
</dbReference>
<dbReference type="InterPro" id="IPR036388">
    <property type="entry name" value="WH-like_DNA-bd_sf"/>
</dbReference>
<organism evidence="7 8">
    <name type="scientific">Seminavis robusta</name>
    <dbReference type="NCBI Taxonomy" id="568900"/>
    <lineage>
        <taxon>Eukaryota</taxon>
        <taxon>Sar</taxon>
        <taxon>Stramenopiles</taxon>
        <taxon>Ochrophyta</taxon>
        <taxon>Bacillariophyta</taxon>
        <taxon>Bacillariophyceae</taxon>
        <taxon>Bacillariophycidae</taxon>
        <taxon>Naviculales</taxon>
        <taxon>Naviculaceae</taxon>
        <taxon>Seminavis</taxon>
    </lineage>
</organism>
<feature type="region of interest" description="Disordered" evidence="5">
    <location>
        <begin position="134"/>
        <end position="183"/>
    </location>
</feature>
<dbReference type="EMBL" id="CAICTM010001459">
    <property type="protein sequence ID" value="CAB9523842.1"/>
    <property type="molecule type" value="Genomic_DNA"/>
</dbReference>
<evidence type="ECO:0000313" key="7">
    <source>
        <dbReference type="EMBL" id="CAB9523842.1"/>
    </source>
</evidence>
<feature type="domain" description="HSF-type DNA-binding" evidence="6">
    <location>
        <begin position="34"/>
        <end position="129"/>
    </location>
</feature>
<evidence type="ECO:0000256" key="2">
    <source>
        <dbReference type="ARBA" id="ARBA00023125"/>
    </source>
</evidence>
<dbReference type="PANTHER" id="PTHR10015:SF206">
    <property type="entry name" value="HSF-TYPE DNA-BINDING DOMAIN-CONTAINING PROTEIN"/>
    <property type="match status" value="1"/>
</dbReference>
<dbReference type="Pfam" id="PF00447">
    <property type="entry name" value="HSF_DNA-bind"/>
    <property type="match status" value="1"/>
</dbReference>
<accession>A0A9N8HSM3</accession>
<dbReference type="SUPFAM" id="SSF46785">
    <property type="entry name" value="Winged helix' DNA-binding domain"/>
    <property type="match status" value="1"/>
</dbReference>
<gene>
    <name evidence="7" type="ORF">SEMRO_1461_G274770.1</name>
</gene>
<evidence type="ECO:0000259" key="6">
    <source>
        <dbReference type="SMART" id="SM00415"/>
    </source>
</evidence>
<evidence type="ECO:0000313" key="8">
    <source>
        <dbReference type="Proteomes" id="UP001153069"/>
    </source>
</evidence>
<dbReference type="Gene3D" id="1.10.10.10">
    <property type="entry name" value="Winged helix-like DNA-binding domain superfamily/Winged helix DNA-binding domain"/>
    <property type="match status" value="1"/>
</dbReference>
<keyword evidence="2 7" id="KW-0238">DNA-binding</keyword>
<dbReference type="InterPro" id="IPR000232">
    <property type="entry name" value="HSF_DNA-bd"/>
</dbReference>
<comment type="similarity">
    <text evidence="4">Belongs to the HSF family.</text>
</comment>
<keyword evidence="3" id="KW-0539">Nucleus</keyword>
<evidence type="ECO:0000256" key="4">
    <source>
        <dbReference type="RuleBase" id="RU004020"/>
    </source>
</evidence>